<evidence type="ECO:0000256" key="1">
    <source>
        <dbReference type="ARBA" id="ARBA00007198"/>
    </source>
</evidence>
<proteinExistence type="inferred from homology"/>
<dbReference type="Pfam" id="PF03960">
    <property type="entry name" value="ArsC"/>
    <property type="match status" value="1"/>
</dbReference>
<dbReference type="PROSITE" id="PS51353">
    <property type="entry name" value="ARSC"/>
    <property type="match status" value="1"/>
</dbReference>
<protein>
    <submittedName>
        <fullName evidence="3">ArsC family reductase</fullName>
    </submittedName>
</protein>
<sequence>MLTVYGIPNCNTVKKARTWLDENKIPYTFHDYKKKGITEDKLKTWSEVFPWEKLVNKAGTTWKALTDEEKAAVNNIDSAVVLMTDKTSVIKRPLIEDESGKAVLLGFSEAEYQKTLLS</sequence>
<comment type="caution">
    <text evidence="3">The sequence shown here is derived from an EMBL/GenBank/DDBJ whole genome shotgun (WGS) entry which is preliminary data.</text>
</comment>
<dbReference type="InterPro" id="IPR036249">
    <property type="entry name" value="Thioredoxin-like_sf"/>
</dbReference>
<dbReference type="Proteomes" id="UP000256373">
    <property type="component" value="Unassembled WGS sequence"/>
</dbReference>
<dbReference type="NCBIfam" id="TIGR01617">
    <property type="entry name" value="arsC_related"/>
    <property type="match status" value="1"/>
</dbReference>
<accession>A0A3D8YF76</accession>
<evidence type="ECO:0000256" key="2">
    <source>
        <dbReference type="PROSITE-ProRule" id="PRU01282"/>
    </source>
</evidence>
<dbReference type="InterPro" id="IPR006504">
    <property type="entry name" value="Tscrpt_reg_Spx/MgsR"/>
</dbReference>
<name>A0A3D8YF76_9BACT</name>
<dbReference type="PANTHER" id="PTHR30041">
    <property type="entry name" value="ARSENATE REDUCTASE"/>
    <property type="match status" value="1"/>
</dbReference>
<dbReference type="Gene3D" id="3.40.30.10">
    <property type="entry name" value="Glutaredoxin"/>
    <property type="match status" value="1"/>
</dbReference>
<gene>
    <name evidence="3" type="ORF">DSL64_12000</name>
</gene>
<organism evidence="3 4">
    <name type="scientific">Dyadobacter luteus</name>
    <dbReference type="NCBI Taxonomy" id="2259619"/>
    <lineage>
        <taxon>Bacteria</taxon>
        <taxon>Pseudomonadati</taxon>
        <taxon>Bacteroidota</taxon>
        <taxon>Cytophagia</taxon>
        <taxon>Cytophagales</taxon>
        <taxon>Spirosomataceae</taxon>
        <taxon>Dyadobacter</taxon>
    </lineage>
</organism>
<evidence type="ECO:0000313" key="3">
    <source>
        <dbReference type="EMBL" id="REA61677.1"/>
    </source>
</evidence>
<dbReference type="CDD" id="cd03035">
    <property type="entry name" value="ArsC_Yffb"/>
    <property type="match status" value="1"/>
</dbReference>
<evidence type="ECO:0000313" key="4">
    <source>
        <dbReference type="Proteomes" id="UP000256373"/>
    </source>
</evidence>
<dbReference type="AlphaFoldDB" id="A0A3D8YF76"/>
<dbReference type="OrthoDB" id="9794155at2"/>
<dbReference type="InterPro" id="IPR006660">
    <property type="entry name" value="Arsenate_reductase-like"/>
</dbReference>
<keyword evidence="4" id="KW-1185">Reference proteome</keyword>
<dbReference type="SUPFAM" id="SSF52833">
    <property type="entry name" value="Thioredoxin-like"/>
    <property type="match status" value="1"/>
</dbReference>
<dbReference type="EMBL" id="QNUL01000007">
    <property type="protein sequence ID" value="REA61677.1"/>
    <property type="molecule type" value="Genomic_DNA"/>
</dbReference>
<comment type="similarity">
    <text evidence="1 2">Belongs to the ArsC family.</text>
</comment>
<dbReference type="NCBIfam" id="NF008107">
    <property type="entry name" value="PRK10853.1"/>
    <property type="match status" value="1"/>
</dbReference>
<reference evidence="3 4" key="1">
    <citation type="submission" date="2018-07" db="EMBL/GenBank/DDBJ databases">
        <title>Dyadobacter roseus sp. nov., isolated from rose rhizosphere soil.</title>
        <authorList>
            <person name="Chen L."/>
        </authorList>
    </citation>
    <scope>NUCLEOTIDE SEQUENCE [LARGE SCALE GENOMIC DNA]</scope>
    <source>
        <strain evidence="3 4">RS19</strain>
    </source>
</reference>
<dbReference type="PANTHER" id="PTHR30041:SF8">
    <property type="entry name" value="PROTEIN YFFB"/>
    <property type="match status" value="1"/>
</dbReference>
<dbReference type="RefSeq" id="WP_115831130.1">
    <property type="nucleotide sequence ID" value="NZ_QNUL01000007.1"/>
</dbReference>